<proteinExistence type="predicted"/>
<keyword evidence="2" id="KW-1185">Reference proteome</keyword>
<dbReference type="Proteomes" id="UP000304953">
    <property type="component" value="Unassembled WGS sequence"/>
</dbReference>
<protein>
    <submittedName>
        <fullName evidence="1">Insulinase family protein</fullName>
    </submittedName>
</protein>
<organism evidence="1 2">
    <name type="scientific">Petralouisia muris</name>
    <dbReference type="NCBI Taxonomy" id="3032872"/>
    <lineage>
        <taxon>Bacteria</taxon>
        <taxon>Bacillati</taxon>
        <taxon>Bacillota</taxon>
        <taxon>Clostridia</taxon>
        <taxon>Lachnospirales</taxon>
        <taxon>Lachnospiraceae</taxon>
        <taxon>Petralouisia</taxon>
    </lineage>
</organism>
<gene>
    <name evidence="1" type="ORF">E5329_20860</name>
</gene>
<dbReference type="EMBL" id="SRYA01000056">
    <property type="protein sequence ID" value="TGY91479.1"/>
    <property type="molecule type" value="Genomic_DNA"/>
</dbReference>
<evidence type="ECO:0000313" key="2">
    <source>
        <dbReference type="Proteomes" id="UP000304953"/>
    </source>
</evidence>
<evidence type="ECO:0000313" key="1">
    <source>
        <dbReference type="EMBL" id="TGY91479.1"/>
    </source>
</evidence>
<reference evidence="1" key="1">
    <citation type="submission" date="2019-04" db="EMBL/GenBank/DDBJ databases">
        <title>Microbes associate with the intestines of laboratory mice.</title>
        <authorList>
            <person name="Navarre W."/>
            <person name="Wong E."/>
            <person name="Huang K."/>
            <person name="Tropini C."/>
            <person name="Ng K."/>
            <person name="Yu B."/>
        </authorList>
    </citation>
    <scope>NUCLEOTIDE SEQUENCE</scope>
    <source>
        <strain evidence="1">NM01_1-7b</strain>
    </source>
</reference>
<comment type="caution">
    <text evidence="1">The sequence shown here is derived from an EMBL/GenBank/DDBJ whole genome shotgun (WGS) entry which is preliminary data.</text>
</comment>
<sequence>MNLKNCSAYELLEEKNLEDIKSAGFLLKHKKSGARICLISNEDDNKVFYVGFRTPSLDSTGAAHILEHSVLCGSEKYPVKDPFVELAKCSLNTFLNAMTYPDKTIYPLASCNDKDFQNLMEVYMDAVFHPNIYKHKEIFCQEGWHYEMDEMDAPLTINGVVYNEMKGAFSSPDGVLEREILNSLYPDTSYAFESGGNPENIPELTYEQFLAFHQKYYHPSNSYIYLYGNMDMEEKLEWIDQEYLSKYKKIAVDSDIKIQKPFTEPREVVIPYNIASGEELKDNAYLSYNVSIETILDKTLYVAFDILDYALLSAPGAPLKQALLDAGIGKDIMASFDCSSLQPLFSIVAKNSNSEQKEEFLKIIQDVLKEQVRTGINRKSLMAGINSFEFRYREADYGSFPKGLLLGIKCLDSWIYDENQPFLHLEELEIIEFLKAQAETGYFEQLVQKYFLDNPHASVVIAEPQYGLNTEKEEALAKKLAEYKASLSMEEKQAVVEFTRRLKQYQEEPSAPEDLATIPMLSRDDIKKTGEKLYIREHTEDDTLVLCHDIDANGIAYFSLIFDAGKISSEEIPWLGILKAVLGYVDTASYSFQELANEINLHTGGIFSEIGIYPHAKKDSILLKYEVKIKTLYHEIPKTMEIVKEIISGSNFRKQERLYEILAQLKSRLQMSLSASGHSVSSIRAMSYFSESARYTDMVQGIEFYQLVKDLEEHFEEKKDFITSKLESLMNLIFYRDNLMFSIGAEPEGIEALEKEIPAIKAILSEHAPETSEPSLRLEKKNEGFLDASQVQYVSRAGNFKQAGYEYTGTLRILKVLLSYDYLWINIRVKGGAYGCMSGFTRRGDGYFTSYRDPNLSKTNEIYEGIPEYLENFQATEKEMTGYILGTFSSVDAPLTPAGKTGRSATAYFTGITEEMLQKEREEILHASQEDIRSLSGVVKAILKENAFCVIGNEEKLKEEKELFRELKNLY</sequence>
<accession>A0AC61RR81</accession>
<name>A0AC61RR81_9FIRM</name>